<dbReference type="GO" id="GO:0006417">
    <property type="term" value="P:regulation of translation"/>
    <property type="evidence" value="ECO:0007669"/>
    <property type="project" value="UniProtKB-KW"/>
</dbReference>
<evidence type="ECO:0000256" key="3">
    <source>
        <dbReference type="ARBA" id="ARBA00022555"/>
    </source>
</evidence>
<dbReference type="EMBL" id="QOPD01000006">
    <property type="protein sequence ID" value="RCL37970.1"/>
    <property type="molecule type" value="Genomic_DNA"/>
</dbReference>
<evidence type="ECO:0000256" key="6">
    <source>
        <dbReference type="ARBA" id="ARBA00022884"/>
    </source>
</evidence>
<dbReference type="InterPro" id="IPR005878">
    <property type="entry name" value="Ribosom_uL1_bac-type"/>
</dbReference>
<dbReference type="InterPro" id="IPR002143">
    <property type="entry name" value="Ribosomal_uL1"/>
</dbReference>
<evidence type="ECO:0000256" key="10">
    <source>
        <dbReference type="ARBA" id="ARBA00059110"/>
    </source>
</evidence>
<keyword evidence="3 11" id="KW-0820">tRNA-binding</keyword>
<comment type="caution">
    <text evidence="13">The sequence shown here is derived from an EMBL/GenBank/DDBJ whole genome shotgun (WGS) entry which is preliminary data.</text>
</comment>
<dbReference type="AlphaFoldDB" id="A0A368BKY1"/>
<comment type="similarity">
    <text evidence="1 11 12">Belongs to the universal ribosomal protein uL1 family.</text>
</comment>
<evidence type="ECO:0000256" key="8">
    <source>
        <dbReference type="ARBA" id="ARBA00023274"/>
    </source>
</evidence>
<reference evidence="13 14" key="1">
    <citation type="journal article" date="2018" name="Microbiome">
        <title>Fine metagenomic profile of the Mediterranean stratified and mixed water columns revealed by assembly and recruitment.</title>
        <authorList>
            <person name="Haro-Moreno J.M."/>
            <person name="Lopez-Perez M."/>
            <person name="De La Torre J.R."/>
            <person name="Picazo A."/>
            <person name="Camacho A."/>
            <person name="Rodriguez-Valera F."/>
        </authorList>
    </citation>
    <scope>NUCLEOTIDE SEQUENCE [LARGE SCALE GENOMIC DNA]</scope>
    <source>
        <strain evidence="13">MED-G83</strain>
    </source>
</reference>
<dbReference type="PANTHER" id="PTHR36427">
    <property type="entry name" value="54S RIBOSOMAL PROTEIN L1, MITOCHONDRIAL"/>
    <property type="match status" value="1"/>
</dbReference>
<keyword evidence="2 11" id="KW-0678">Repressor</keyword>
<comment type="function">
    <text evidence="10 11">Protein L1 is also a translational repressor protein, it controls the translation of the L11 operon by binding to its mRNA.</text>
</comment>
<dbReference type="Proteomes" id="UP000252147">
    <property type="component" value="Unassembled WGS sequence"/>
</dbReference>
<dbReference type="CDD" id="cd00403">
    <property type="entry name" value="Ribosomal_L1"/>
    <property type="match status" value="1"/>
</dbReference>
<name>A0A368BKY1_9GAMM</name>
<gene>
    <name evidence="11 13" type="primary">rplA</name>
    <name evidence="13" type="ORF">DBW97_04055</name>
</gene>
<keyword evidence="6 11" id="KW-0694">RNA-binding</keyword>
<keyword evidence="5 11" id="KW-0810">Translation regulation</keyword>
<keyword evidence="7 11" id="KW-0689">Ribosomal protein</keyword>
<dbReference type="FunFam" id="3.40.50.790:FF:000001">
    <property type="entry name" value="50S ribosomal protein L1"/>
    <property type="match status" value="1"/>
</dbReference>
<evidence type="ECO:0000256" key="9">
    <source>
        <dbReference type="ARBA" id="ARBA00035241"/>
    </source>
</evidence>
<evidence type="ECO:0000256" key="4">
    <source>
        <dbReference type="ARBA" id="ARBA00022730"/>
    </source>
</evidence>
<organism evidence="13 14">
    <name type="scientific">SAR86 cluster bacterium</name>
    <dbReference type="NCBI Taxonomy" id="2030880"/>
    <lineage>
        <taxon>Bacteria</taxon>
        <taxon>Pseudomonadati</taxon>
        <taxon>Pseudomonadota</taxon>
        <taxon>Gammaproteobacteria</taxon>
        <taxon>SAR86 cluster</taxon>
    </lineage>
</organism>
<dbReference type="GO" id="GO:0006412">
    <property type="term" value="P:translation"/>
    <property type="evidence" value="ECO:0007669"/>
    <property type="project" value="UniProtKB-UniRule"/>
</dbReference>
<comment type="subunit">
    <text evidence="11">Part of the 50S ribosomal subunit.</text>
</comment>
<dbReference type="PIRSF" id="PIRSF002155">
    <property type="entry name" value="Ribosomal_L1"/>
    <property type="match status" value="1"/>
</dbReference>
<dbReference type="HAMAP" id="MF_01318_B">
    <property type="entry name" value="Ribosomal_uL1_B"/>
    <property type="match status" value="1"/>
</dbReference>
<dbReference type="Pfam" id="PF00687">
    <property type="entry name" value="Ribosomal_L1"/>
    <property type="match status" value="1"/>
</dbReference>
<protein>
    <recommendedName>
        <fullName evidence="9 11">Large ribosomal subunit protein uL1</fullName>
    </recommendedName>
</protein>
<dbReference type="PANTHER" id="PTHR36427:SF3">
    <property type="entry name" value="LARGE RIBOSOMAL SUBUNIT PROTEIN UL1M"/>
    <property type="match status" value="1"/>
</dbReference>
<sequence>MKDTKFKKSIEKFDPEVSLNTEEALKLLVSQPRRKFLEYVDVAVRLGIDPKKSDQNVRGSVTLPNSLGKEVKVAVFVNADKADEAKSAGADFIGSEDLIEKYSKDPIDFDVAITTPSMMKEVSKLAKILGPKGLMPNPKSGTVTENIEKAVKDIKHGQSRFKADKDGTIHGTVANIDMDQTQITENLESFIAELKRLKPASSKGIYIKDIYLSTTMGPGYRIDVSQF</sequence>
<dbReference type="GO" id="GO:0000049">
    <property type="term" value="F:tRNA binding"/>
    <property type="evidence" value="ECO:0007669"/>
    <property type="project" value="UniProtKB-KW"/>
</dbReference>
<evidence type="ECO:0000256" key="1">
    <source>
        <dbReference type="ARBA" id="ARBA00010531"/>
    </source>
</evidence>
<evidence type="ECO:0000256" key="11">
    <source>
        <dbReference type="HAMAP-Rule" id="MF_01318"/>
    </source>
</evidence>
<dbReference type="NCBIfam" id="TIGR01169">
    <property type="entry name" value="rplA_bact"/>
    <property type="match status" value="1"/>
</dbReference>
<evidence type="ECO:0000256" key="2">
    <source>
        <dbReference type="ARBA" id="ARBA00022491"/>
    </source>
</evidence>
<dbReference type="GO" id="GO:0015934">
    <property type="term" value="C:large ribosomal subunit"/>
    <property type="evidence" value="ECO:0007669"/>
    <property type="project" value="InterPro"/>
</dbReference>
<dbReference type="PROSITE" id="PS01199">
    <property type="entry name" value="RIBOSOMAL_L1"/>
    <property type="match status" value="1"/>
</dbReference>
<dbReference type="GO" id="GO:0003735">
    <property type="term" value="F:structural constituent of ribosome"/>
    <property type="evidence" value="ECO:0007669"/>
    <property type="project" value="InterPro"/>
</dbReference>
<evidence type="ECO:0000313" key="13">
    <source>
        <dbReference type="EMBL" id="RCL37970.1"/>
    </source>
</evidence>
<dbReference type="InterPro" id="IPR023674">
    <property type="entry name" value="Ribosomal_uL1-like"/>
</dbReference>
<evidence type="ECO:0000313" key="14">
    <source>
        <dbReference type="Proteomes" id="UP000252147"/>
    </source>
</evidence>
<comment type="function">
    <text evidence="11">Binds directly to 23S rRNA. The L1 stalk is quite mobile in the ribosome, and is involved in E site tRNA release.</text>
</comment>
<evidence type="ECO:0000256" key="5">
    <source>
        <dbReference type="ARBA" id="ARBA00022845"/>
    </source>
</evidence>
<dbReference type="Gene3D" id="3.30.190.20">
    <property type="match status" value="1"/>
</dbReference>
<dbReference type="InterPro" id="IPR023673">
    <property type="entry name" value="Ribosomal_uL1_CS"/>
</dbReference>
<dbReference type="InterPro" id="IPR028364">
    <property type="entry name" value="Ribosomal_uL1/biogenesis"/>
</dbReference>
<dbReference type="SUPFAM" id="SSF56808">
    <property type="entry name" value="Ribosomal protein L1"/>
    <property type="match status" value="1"/>
</dbReference>
<dbReference type="Gene3D" id="3.40.50.790">
    <property type="match status" value="1"/>
</dbReference>
<dbReference type="InterPro" id="IPR016095">
    <property type="entry name" value="Ribosomal_uL1_3-a/b-sand"/>
</dbReference>
<proteinExistence type="inferred from homology"/>
<accession>A0A368BKY1</accession>
<keyword evidence="8 11" id="KW-0687">Ribonucleoprotein</keyword>
<dbReference type="GO" id="GO:0019843">
    <property type="term" value="F:rRNA binding"/>
    <property type="evidence" value="ECO:0007669"/>
    <property type="project" value="UniProtKB-UniRule"/>
</dbReference>
<evidence type="ECO:0000256" key="12">
    <source>
        <dbReference type="RuleBase" id="RU000659"/>
    </source>
</evidence>
<evidence type="ECO:0000256" key="7">
    <source>
        <dbReference type="ARBA" id="ARBA00022980"/>
    </source>
</evidence>
<keyword evidence="4 11" id="KW-0699">rRNA-binding</keyword>